<feature type="non-terminal residue" evidence="1">
    <location>
        <position position="58"/>
    </location>
</feature>
<dbReference type="GO" id="GO:0016787">
    <property type="term" value="F:hydrolase activity"/>
    <property type="evidence" value="ECO:0007669"/>
    <property type="project" value="UniProtKB-KW"/>
</dbReference>
<dbReference type="EMBL" id="CP038799">
    <property type="protein sequence ID" value="QIV85401.1"/>
    <property type="molecule type" value="Genomic_DNA"/>
</dbReference>
<dbReference type="Proteomes" id="UP000501849">
    <property type="component" value="Chromosome"/>
</dbReference>
<dbReference type="KEGG" id="mfre:EXE63_18455"/>
<accession>A0A6H0SFS5</accession>
<dbReference type="AlphaFoldDB" id="A0A6H0SFS5"/>
<sequence>MLTSSCGQTGPPVADAAYGMHIDTNTPQGLRAKQLLDMVNSDWPIGTVTVGTLAVPGM</sequence>
<reference evidence="1 2" key="1">
    <citation type="submission" date="2019-04" db="EMBL/GenBank/DDBJ databases">
        <title>Draft, Whole-Genome Sequence of the Anthracene-degrading Mycobacterium frederiksbergense LB501T, Isolated from a Polycyclic Aromatic Hydrocarbon (PAH)-Contaminated Soil.</title>
        <authorList>
            <person name="Augelletti F."/>
        </authorList>
    </citation>
    <scope>NUCLEOTIDE SEQUENCE [LARGE SCALE GENOMIC DNA]</scope>
    <source>
        <strain evidence="1 2">LB 501T</strain>
    </source>
</reference>
<protein>
    <submittedName>
        <fullName evidence="1">Serine hydrolase</fullName>
    </submittedName>
</protein>
<evidence type="ECO:0000313" key="2">
    <source>
        <dbReference type="Proteomes" id="UP000501849"/>
    </source>
</evidence>
<proteinExistence type="predicted"/>
<gene>
    <name evidence="1" type="ORF">EXE63_18455</name>
</gene>
<evidence type="ECO:0000313" key="1">
    <source>
        <dbReference type="EMBL" id="QIV85401.1"/>
    </source>
</evidence>
<keyword evidence="1" id="KW-0378">Hydrolase</keyword>
<keyword evidence="2" id="KW-1185">Reference proteome</keyword>
<name>A0A6H0SFS5_9MYCO</name>
<organism evidence="1 2">
    <name type="scientific">Mycolicibacterium frederiksbergense</name>
    <dbReference type="NCBI Taxonomy" id="117567"/>
    <lineage>
        <taxon>Bacteria</taxon>
        <taxon>Bacillati</taxon>
        <taxon>Actinomycetota</taxon>
        <taxon>Actinomycetes</taxon>
        <taxon>Mycobacteriales</taxon>
        <taxon>Mycobacteriaceae</taxon>
        <taxon>Mycolicibacterium</taxon>
    </lineage>
</organism>